<organism evidence="2">
    <name type="scientific">Arundo donax</name>
    <name type="common">Giant reed</name>
    <name type="synonym">Donax arundinaceus</name>
    <dbReference type="NCBI Taxonomy" id="35708"/>
    <lineage>
        <taxon>Eukaryota</taxon>
        <taxon>Viridiplantae</taxon>
        <taxon>Streptophyta</taxon>
        <taxon>Embryophyta</taxon>
        <taxon>Tracheophyta</taxon>
        <taxon>Spermatophyta</taxon>
        <taxon>Magnoliopsida</taxon>
        <taxon>Liliopsida</taxon>
        <taxon>Poales</taxon>
        <taxon>Poaceae</taxon>
        <taxon>PACMAD clade</taxon>
        <taxon>Arundinoideae</taxon>
        <taxon>Arundineae</taxon>
        <taxon>Arundo</taxon>
    </lineage>
</organism>
<reference evidence="2" key="1">
    <citation type="submission" date="2014-09" db="EMBL/GenBank/DDBJ databases">
        <authorList>
            <person name="Magalhaes I.L.F."/>
            <person name="Oliveira U."/>
            <person name="Santos F.R."/>
            <person name="Vidigal T.H.D.A."/>
            <person name="Brescovit A.D."/>
            <person name="Santos A.J."/>
        </authorList>
    </citation>
    <scope>NUCLEOTIDE SEQUENCE</scope>
    <source>
        <tissue evidence="2">Shoot tissue taken approximately 20 cm above the soil surface</tissue>
    </source>
</reference>
<accession>A0A0A9ENB2</accession>
<proteinExistence type="predicted"/>
<reference evidence="2" key="2">
    <citation type="journal article" date="2015" name="Data Brief">
        <title>Shoot transcriptome of the giant reed, Arundo donax.</title>
        <authorList>
            <person name="Barrero R.A."/>
            <person name="Guerrero F.D."/>
            <person name="Moolhuijzen P."/>
            <person name="Goolsby J.A."/>
            <person name="Tidwell J."/>
            <person name="Bellgard S.E."/>
            <person name="Bellgard M.I."/>
        </authorList>
    </citation>
    <scope>NUCLEOTIDE SEQUENCE</scope>
    <source>
        <tissue evidence="2">Shoot tissue taken approximately 20 cm above the soil surface</tissue>
    </source>
</reference>
<evidence type="ECO:0000256" key="1">
    <source>
        <dbReference type="SAM" id="MobiDB-lite"/>
    </source>
</evidence>
<evidence type="ECO:0000313" key="2">
    <source>
        <dbReference type="EMBL" id="JAE00489.1"/>
    </source>
</evidence>
<name>A0A0A9ENB2_ARUDO</name>
<protein>
    <submittedName>
        <fullName evidence="2">Uncharacterized protein</fullName>
    </submittedName>
</protein>
<sequence>MARGEAGGGKPRGGGPPQRQRGAGRRRRLLGHDDGRRRHPCYPAQQLVLVSSPLPLYSLFQSQKETRKALA</sequence>
<feature type="compositionally biased region" description="Gly residues" evidence="1">
    <location>
        <begin position="1"/>
        <end position="16"/>
    </location>
</feature>
<dbReference type="AlphaFoldDB" id="A0A0A9ENB2"/>
<feature type="region of interest" description="Disordered" evidence="1">
    <location>
        <begin position="1"/>
        <end position="39"/>
    </location>
</feature>
<dbReference type="EMBL" id="GBRH01197407">
    <property type="protein sequence ID" value="JAE00489.1"/>
    <property type="molecule type" value="Transcribed_RNA"/>
</dbReference>